<keyword evidence="1" id="KW-0812">Transmembrane</keyword>
<dbReference type="PIRSF" id="PIRSF021292">
    <property type="entry name" value="Competence_ComGD"/>
    <property type="match status" value="1"/>
</dbReference>
<dbReference type="Proteomes" id="UP001058072">
    <property type="component" value="Chromosome"/>
</dbReference>
<evidence type="ECO:0000256" key="1">
    <source>
        <dbReference type="SAM" id="Phobius"/>
    </source>
</evidence>
<dbReference type="EMBL" id="CP071250">
    <property type="protein sequence ID" value="UUF07357.1"/>
    <property type="molecule type" value="Genomic_DNA"/>
</dbReference>
<keyword evidence="1" id="KW-1133">Transmembrane helix</keyword>
<accession>A0A9Q9CP06</accession>
<proteinExistence type="predicted"/>
<dbReference type="InterPro" id="IPR012902">
    <property type="entry name" value="N_methyl_site"/>
</dbReference>
<dbReference type="RefSeq" id="WP_212725094.1">
    <property type="nucleotide sequence ID" value="NZ_CP071250.1"/>
</dbReference>
<protein>
    <submittedName>
        <fullName evidence="2">Prepilin-type N-terminal cleavage/methylation domain-containing protein</fullName>
    </submittedName>
</protein>
<reference evidence="2" key="1">
    <citation type="submission" date="2021-03" db="EMBL/GenBank/DDBJ databases">
        <title>Comparative Genomics and Metabolomics in the genus Turicibacter.</title>
        <authorList>
            <person name="Maki J."/>
            <person name="Looft T."/>
        </authorList>
    </citation>
    <scope>NUCLEOTIDE SEQUENCE</scope>
    <source>
        <strain evidence="2">ISU324</strain>
    </source>
</reference>
<organism evidence="2 3">
    <name type="scientific">Turicibacter bilis</name>
    <dbReference type="NCBI Taxonomy" id="2735723"/>
    <lineage>
        <taxon>Bacteria</taxon>
        <taxon>Bacillati</taxon>
        <taxon>Bacillota</taxon>
        <taxon>Erysipelotrichia</taxon>
        <taxon>Erysipelotrichales</taxon>
        <taxon>Turicibacteraceae</taxon>
        <taxon>Turicibacter</taxon>
    </lineage>
</organism>
<sequence>MFNNQKAFTLIEALLALTITGIIYLLSAPTFIKLYDHLKLNQATSVLQSDLHYVREYNMMPIQGSTLSIRIFHKQNYYVIIQNNSKIKIKRQFPPGISIPSVSANTTDLTFNNLGHVSNGKTITIQSEHYKKNIVFSIGTGGIDIREAN</sequence>
<evidence type="ECO:0000313" key="3">
    <source>
        <dbReference type="Proteomes" id="UP001058072"/>
    </source>
</evidence>
<dbReference type="InterPro" id="IPR016785">
    <property type="entry name" value="ComGD"/>
</dbReference>
<feature type="transmembrane region" description="Helical" evidence="1">
    <location>
        <begin position="7"/>
        <end position="26"/>
    </location>
</feature>
<dbReference type="InterPro" id="IPR045584">
    <property type="entry name" value="Pilin-like"/>
</dbReference>
<keyword evidence="1" id="KW-0472">Membrane</keyword>
<name>A0A9Q9CP06_9FIRM</name>
<evidence type="ECO:0000313" key="2">
    <source>
        <dbReference type="EMBL" id="UUF07357.1"/>
    </source>
</evidence>
<dbReference type="SUPFAM" id="SSF54523">
    <property type="entry name" value="Pili subunits"/>
    <property type="match status" value="1"/>
</dbReference>
<dbReference type="Pfam" id="PF07963">
    <property type="entry name" value="N_methyl"/>
    <property type="match status" value="1"/>
</dbReference>
<dbReference type="GO" id="GO:0030420">
    <property type="term" value="P:establishment of competence for transformation"/>
    <property type="evidence" value="ECO:0007669"/>
    <property type="project" value="InterPro"/>
</dbReference>
<dbReference type="AlphaFoldDB" id="A0A9Q9CP06"/>
<gene>
    <name evidence="2" type="ORF">J0J70_06845</name>
</gene>